<sequence length="229" mass="23767">MFRVVYPAAVSIDANDFNEAFKNAIKRQQFFNVEQMIIMDQLNQYRRANIMYSDMGGGKKKASIKHQSVPYSTVAPFIGVTVGADGKVQPAMSMSMGPGLPNLMFPLGSQTKDEPATPATGATPATPAAAPATPASTGPKIIIGPSGTFMQPANSTGMQASMLIPGSNQLVGVNPALPVGTDGKPFIGMGMPFGVGGVPLMRPGMVPGSGSPMGFMPGMGMGIPMGRVW</sequence>
<evidence type="ECO:0000256" key="1">
    <source>
        <dbReference type="SAM" id="MobiDB-lite"/>
    </source>
</evidence>
<accession>A0A6C0HWF1</accession>
<feature type="compositionally biased region" description="Low complexity" evidence="1">
    <location>
        <begin position="116"/>
        <end position="139"/>
    </location>
</feature>
<name>A0A6C0HWF1_9ZZZZ</name>
<dbReference type="AlphaFoldDB" id="A0A6C0HWF1"/>
<dbReference type="EMBL" id="MN740018">
    <property type="protein sequence ID" value="QHT84495.1"/>
    <property type="molecule type" value="Genomic_DNA"/>
</dbReference>
<organism evidence="2">
    <name type="scientific">viral metagenome</name>
    <dbReference type="NCBI Taxonomy" id="1070528"/>
    <lineage>
        <taxon>unclassified sequences</taxon>
        <taxon>metagenomes</taxon>
        <taxon>organismal metagenomes</taxon>
    </lineage>
</organism>
<evidence type="ECO:0000313" key="2">
    <source>
        <dbReference type="EMBL" id="QHT84495.1"/>
    </source>
</evidence>
<proteinExistence type="predicted"/>
<feature type="region of interest" description="Disordered" evidence="1">
    <location>
        <begin position="107"/>
        <end position="144"/>
    </location>
</feature>
<reference evidence="2" key="1">
    <citation type="journal article" date="2020" name="Nature">
        <title>Giant virus diversity and host interactions through global metagenomics.</title>
        <authorList>
            <person name="Schulz F."/>
            <person name="Roux S."/>
            <person name="Paez-Espino D."/>
            <person name="Jungbluth S."/>
            <person name="Walsh D.A."/>
            <person name="Denef V.J."/>
            <person name="McMahon K.D."/>
            <person name="Konstantinidis K.T."/>
            <person name="Eloe-Fadrosh E.A."/>
            <person name="Kyrpides N.C."/>
            <person name="Woyke T."/>
        </authorList>
    </citation>
    <scope>NUCLEOTIDE SEQUENCE</scope>
    <source>
        <strain evidence="2">GVMAG-M-3300023184-177</strain>
    </source>
</reference>
<protein>
    <submittedName>
        <fullName evidence="2">Uncharacterized protein</fullName>
    </submittedName>
</protein>